<dbReference type="EMBL" id="JAMQAW010000011">
    <property type="protein sequence ID" value="MCM2389454.1"/>
    <property type="molecule type" value="Genomic_DNA"/>
</dbReference>
<evidence type="ECO:0000259" key="4">
    <source>
        <dbReference type="Pfam" id="PF13458"/>
    </source>
</evidence>
<feature type="domain" description="Leucine-binding protein" evidence="4">
    <location>
        <begin position="66"/>
        <end position="391"/>
    </location>
</feature>
<evidence type="ECO:0000256" key="3">
    <source>
        <dbReference type="SAM" id="MobiDB-lite"/>
    </source>
</evidence>
<protein>
    <submittedName>
        <fullName evidence="5">ABC transporter substrate-binding protein</fullName>
    </submittedName>
</protein>
<dbReference type="Pfam" id="PF13458">
    <property type="entry name" value="Peripla_BP_6"/>
    <property type="match status" value="1"/>
</dbReference>
<dbReference type="InterPro" id="IPR028082">
    <property type="entry name" value="Peripla_BP_I"/>
</dbReference>
<evidence type="ECO:0000313" key="6">
    <source>
        <dbReference type="Proteomes" id="UP001431429"/>
    </source>
</evidence>
<proteinExistence type="inferred from homology"/>
<dbReference type="Proteomes" id="UP001431429">
    <property type="component" value="Unassembled WGS sequence"/>
</dbReference>
<sequence>MGLDRASAHDSATTAGTADGSRMPKKSRRFAAVSAAIVAFTVIASGCSSDGDGEKGSSSDGGAPIKLMVQGAISGPVYAVPEMVTGAQAAVNRINSEGGINGRNLKLIPCDDQGNPNNAKACGRKAISEKVAAVVGGLSTYDNQFIPTLEAAKIPYIGSTGTAPINNTNPVSFPVSSGAVSYTASGKAMARNGCKKAAIFAVDQPGVDMAIKNITRGLNQSGVTEVKPYKFPTSTSNFSSLVGTAQAAGAECIGISAGPQALAGIMLAVKKSGTITPINTILSNIVPELLKKVAFPAGKLTADGLFYMPDAGATGRTQQVLEQYVADIAGTKATGQAAAIDGPSINGYNSVLLFAALAKTMPDITAEKVLKAMGSFKSDTGLTAPIDFSGKGPIDGSPQVHATTAITYSWTGTRLQLSGDPITVP</sequence>
<dbReference type="PANTHER" id="PTHR47235">
    <property type="entry name" value="BLR6548 PROTEIN"/>
    <property type="match status" value="1"/>
</dbReference>
<dbReference type="InterPro" id="IPR028081">
    <property type="entry name" value="Leu-bd"/>
</dbReference>
<comment type="similarity">
    <text evidence="1">Belongs to the leucine-binding protein family.</text>
</comment>
<comment type="caution">
    <text evidence="5">The sequence shown here is derived from an EMBL/GenBank/DDBJ whole genome shotgun (WGS) entry which is preliminary data.</text>
</comment>
<evidence type="ECO:0000256" key="1">
    <source>
        <dbReference type="ARBA" id="ARBA00010062"/>
    </source>
</evidence>
<name>A0ABT0UN83_9ACTN</name>
<evidence type="ECO:0000256" key="2">
    <source>
        <dbReference type="ARBA" id="ARBA00022729"/>
    </source>
</evidence>
<reference evidence="5" key="1">
    <citation type="submission" date="2022-06" db="EMBL/GenBank/DDBJ databases">
        <title>Genome public.</title>
        <authorList>
            <person name="Sun Q."/>
        </authorList>
    </citation>
    <scope>NUCLEOTIDE SEQUENCE</scope>
    <source>
        <strain evidence="5">CWNU-1</strain>
    </source>
</reference>
<dbReference type="RefSeq" id="WP_250919803.1">
    <property type="nucleotide sequence ID" value="NZ_JAMQAW010000011.1"/>
</dbReference>
<evidence type="ECO:0000313" key="5">
    <source>
        <dbReference type="EMBL" id="MCM2389454.1"/>
    </source>
</evidence>
<dbReference type="SUPFAM" id="SSF53822">
    <property type="entry name" value="Periplasmic binding protein-like I"/>
    <property type="match status" value="1"/>
</dbReference>
<keyword evidence="2" id="KW-0732">Signal</keyword>
<gene>
    <name evidence="5" type="ORF">NBG84_14325</name>
</gene>
<accession>A0ABT0UN83</accession>
<dbReference type="PANTHER" id="PTHR47235:SF1">
    <property type="entry name" value="BLR6548 PROTEIN"/>
    <property type="match status" value="1"/>
</dbReference>
<dbReference type="Gene3D" id="3.40.50.2300">
    <property type="match status" value="2"/>
</dbReference>
<organism evidence="5 6">
    <name type="scientific">Streptomyces albipurpureus</name>
    <dbReference type="NCBI Taxonomy" id="2897419"/>
    <lineage>
        <taxon>Bacteria</taxon>
        <taxon>Bacillati</taxon>
        <taxon>Actinomycetota</taxon>
        <taxon>Actinomycetes</taxon>
        <taxon>Kitasatosporales</taxon>
        <taxon>Streptomycetaceae</taxon>
        <taxon>Streptomyces</taxon>
    </lineage>
</organism>
<keyword evidence="6" id="KW-1185">Reference proteome</keyword>
<feature type="region of interest" description="Disordered" evidence="3">
    <location>
        <begin position="1"/>
        <end position="25"/>
    </location>
</feature>